<dbReference type="STRING" id="56723.ENSLBEP00000017497"/>
<dbReference type="InterPro" id="IPR018378">
    <property type="entry name" value="C-type_lectin_CS"/>
</dbReference>
<dbReference type="InterPro" id="IPR016187">
    <property type="entry name" value="CTDL_fold"/>
</dbReference>
<evidence type="ECO:0000256" key="3">
    <source>
        <dbReference type="SAM" id="Phobius"/>
    </source>
</evidence>
<dbReference type="Pfam" id="PF00059">
    <property type="entry name" value="Lectin_C"/>
    <property type="match status" value="1"/>
</dbReference>
<dbReference type="Ensembl" id="ENSLBET00000018482.1">
    <property type="protein sequence ID" value="ENSLBEP00000017497.1"/>
    <property type="gene ID" value="ENSLBEG00000013460.1"/>
</dbReference>
<dbReference type="SMART" id="SM00034">
    <property type="entry name" value="CLECT"/>
    <property type="match status" value="1"/>
</dbReference>
<feature type="domain" description="C-type lectin" evidence="4">
    <location>
        <begin position="236"/>
        <end position="361"/>
    </location>
</feature>
<accession>A0A3Q3FE74</accession>
<dbReference type="InterPro" id="IPR001304">
    <property type="entry name" value="C-type_lectin-like"/>
</dbReference>
<dbReference type="InterPro" id="IPR016186">
    <property type="entry name" value="C-type_lectin-like/link_sf"/>
</dbReference>
<dbReference type="Gene3D" id="3.10.100.10">
    <property type="entry name" value="Mannose-Binding Protein A, subunit A"/>
    <property type="match status" value="1"/>
</dbReference>
<dbReference type="SUPFAM" id="SSF56436">
    <property type="entry name" value="C-type lectin-like"/>
    <property type="match status" value="1"/>
</dbReference>
<feature type="transmembrane region" description="Helical" evidence="3">
    <location>
        <begin position="108"/>
        <end position="129"/>
    </location>
</feature>
<evidence type="ECO:0000259" key="4">
    <source>
        <dbReference type="PROSITE" id="PS50041"/>
    </source>
</evidence>
<reference evidence="5" key="1">
    <citation type="submission" date="2025-08" db="UniProtKB">
        <authorList>
            <consortium name="Ensembl"/>
        </authorList>
    </citation>
    <scope>IDENTIFICATION</scope>
</reference>
<dbReference type="CDD" id="cd03590">
    <property type="entry name" value="CLECT_DC-SIGN_like"/>
    <property type="match status" value="1"/>
</dbReference>
<sequence>MPDYHREQDTNALWIKGICLSLSAGQSFCPSVCLTGINILLQLNNCLPPCFSDGLPVSLSVVSFIKRWLFPALTATVIFILIIVLGVSSEHTHTRARTHTHIQVFDTYGDLCLLIVILVETISSLYSYFQTLKRKKTCVVSPTFPRQRRPIQCVCVCLCLVSEALKQLSVVDYLSRSVASLKCSLERIVNNGQFAQTHTVVHLQYIYGQRDTDTWVPACLSGSGIAACCPPHWDQFDYNCYYFSTVSLSWNESRLWCEKKEFWMISFCVWGVCVCVSVQDFVTRHAASRWFWVGLSDWRTGRWEWINRTPYTIEHRRWMPGQPDNWFGHGLGPGGEDCAHMHNDGRLNDQYCSTKMRFVCQKHSTRG</sequence>
<dbReference type="Proteomes" id="UP000261660">
    <property type="component" value="Unplaced"/>
</dbReference>
<dbReference type="PROSITE" id="PS50041">
    <property type="entry name" value="C_TYPE_LECTIN_2"/>
    <property type="match status" value="1"/>
</dbReference>
<reference evidence="5" key="2">
    <citation type="submission" date="2025-09" db="UniProtKB">
        <authorList>
            <consortium name="Ensembl"/>
        </authorList>
    </citation>
    <scope>IDENTIFICATION</scope>
</reference>
<keyword evidence="1" id="KW-0430">Lectin</keyword>
<dbReference type="InterPro" id="IPR033989">
    <property type="entry name" value="CD209-like_CTLD"/>
</dbReference>
<dbReference type="GO" id="GO:0030246">
    <property type="term" value="F:carbohydrate binding"/>
    <property type="evidence" value="ECO:0007669"/>
    <property type="project" value="UniProtKB-KW"/>
</dbReference>
<keyword evidence="6" id="KW-1185">Reference proteome</keyword>
<protein>
    <submittedName>
        <fullName evidence="5">C-type lectin domain family 10 member A-like</fullName>
    </submittedName>
</protein>
<evidence type="ECO:0000313" key="5">
    <source>
        <dbReference type="Ensembl" id="ENSLBEP00000017497.1"/>
    </source>
</evidence>
<dbReference type="PROSITE" id="PS00615">
    <property type="entry name" value="C_TYPE_LECTIN_1"/>
    <property type="match status" value="1"/>
</dbReference>
<feature type="transmembrane region" description="Helical" evidence="3">
    <location>
        <begin position="68"/>
        <end position="87"/>
    </location>
</feature>
<evidence type="ECO:0000313" key="6">
    <source>
        <dbReference type="Proteomes" id="UP000261660"/>
    </source>
</evidence>
<name>A0A3Q3FE74_9LABR</name>
<dbReference type="AlphaFoldDB" id="A0A3Q3FE74"/>
<proteinExistence type="predicted"/>
<organism evidence="5 6">
    <name type="scientific">Labrus bergylta</name>
    <name type="common">ballan wrasse</name>
    <dbReference type="NCBI Taxonomy" id="56723"/>
    <lineage>
        <taxon>Eukaryota</taxon>
        <taxon>Metazoa</taxon>
        <taxon>Chordata</taxon>
        <taxon>Craniata</taxon>
        <taxon>Vertebrata</taxon>
        <taxon>Euteleostomi</taxon>
        <taxon>Actinopterygii</taxon>
        <taxon>Neopterygii</taxon>
        <taxon>Teleostei</taxon>
        <taxon>Neoteleostei</taxon>
        <taxon>Acanthomorphata</taxon>
        <taxon>Eupercaria</taxon>
        <taxon>Labriformes</taxon>
        <taxon>Labridae</taxon>
        <taxon>Labrus</taxon>
    </lineage>
</organism>
<keyword evidence="3" id="KW-0472">Membrane</keyword>
<dbReference type="PANTHER" id="PTHR22803">
    <property type="entry name" value="MANNOSE, PHOSPHOLIPASE, LECTIN RECEPTOR RELATED"/>
    <property type="match status" value="1"/>
</dbReference>
<evidence type="ECO:0000256" key="1">
    <source>
        <dbReference type="ARBA" id="ARBA00022734"/>
    </source>
</evidence>
<keyword evidence="3" id="KW-0812">Transmembrane</keyword>
<keyword evidence="2" id="KW-1015">Disulfide bond</keyword>
<dbReference type="InParanoid" id="A0A3Q3FE74"/>
<dbReference type="GeneTree" id="ENSGT00940000165297"/>
<evidence type="ECO:0000256" key="2">
    <source>
        <dbReference type="ARBA" id="ARBA00023157"/>
    </source>
</evidence>
<keyword evidence="3" id="KW-1133">Transmembrane helix</keyword>
<dbReference type="InterPro" id="IPR050111">
    <property type="entry name" value="C-type_lectin/snaclec_domain"/>
</dbReference>